<reference evidence="8 9" key="1">
    <citation type="journal article" date="2018" name="Nat. Ecol. Evol.">
        <title>Genomic signatures of mitonuclear coevolution across populations of Tigriopus californicus.</title>
        <authorList>
            <person name="Barreto F.S."/>
            <person name="Watson E.T."/>
            <person name="Lima T.G."/>
            <person name="Willett C.S."/>
            <person name="Edmands S."/>
            <person name="Li W."/>
            <person name="Burton R.S."/>
        </authorList>
    </citation>
    <scope>NUCLEOTIDE SEQUENCE [LARGE SCALE GENOMIC DNA]</scope>
    <source>
        <strain evidence="8 9">San Diego</strain>
    </source>
</reference>
<evidence type="ECO:0000256" key="7">
    <source>
        <dbReference type="SAM" id="MobiDB-lite"/>
    </source>
</evidence>
<comment type="caution">
    <text evidence="8">The sequence shown here is derived from an EMBL/GenBank/DDBJ whole genome shotgun (WGS) entry which is preliminary data.</text>
</comment>
<organism evidence="8 9">
    <name type="scientific">Tigriopus californicus</name>
    <name type="common">Marine copepod</name>
    <dbReference type="NCBI Taxonomy" id="6832"/>
    <lineage>
        <taxon>Eukaryota</taxon>
        <taxon>Metazoa</taxon>
        <taxon>Ecdysozoa</taxon>
        <taxon>Arthropoda</taxon>
        <taxon>Crustacea</taxon>
        <taxon>Multicrustacea</taxon>
        <taxon>Hexanauplia</taxon>
        <taxon>Copepoda</taxon>
        <taxon>Harpacticoida</taxon>
        <taxon>Harpacticidae</taxon>
        <taxon>Tigriopus</taxon>
    </lineage>
</organism>
<evidence type="ECO:0000256" key="3">
    <source>
        <dbReference type="ARBA" id="ARBA00022517"/>
    </source>
</evidence>
<dbReference type="EMBL" id="VCGU01000003">
    <property type="protein sequence ID" value="TRY78414.1"/>
    <property type="molecule type" value="Genomic_DNA"/>
</dbReference>
<feature type="compositionally biased region" description="Basic and acidic residues" evidence="7">
    <location>
        <begin position="80"/>
        <end position="97"/>
    </location>
</feature>
<dbReference type="PANTHER" id="PTHR21738">
    <property type="entry name" value="RIBOSOMAL RNA PROCESSING PROTEIN 36 HOMOLOG"/>
    <property type="match status" value="1"/>
</dbReference>
<dbReference type="InterPro" id="IPR009292">
    <property type="entry name" value="RRP36"/>
</dbReference>
<feature type="compositionally biased region" description="Basic and acidic residues" evidence="7">
    <location>
        <begin position="283"/>
        <end position="295"/>
    </location>
</feature>
<name>A0A553PL52_TIGCA</name>
<keyword evidence="5 6" id="KW-0539">Nucleus</keyword>
<dbReference type="PANTHER" id="PTHR21738:SF0">
    <property type="entry name" value="RIBOSOMAL RNA PROCESSING PROTEIN 36 HOMOLOG"/>
    <property type="match status" value="1"/>
</dbReference>
<feature type="compositionally biased region" description="Basic residues" evidence="7">
    <location>
        <begin position="1"/>
        <end position="10"/>
    </location>
</feature>
<feature type="compositionally biased region" description="Basic and acidic residues" evidence="7">
    <location>
        <begin position="196"/>
        <end position="213"/>
    </location>
</feature>
<keyword evidence="3 6" id="KW-0690">Ribosome biogenesis</keyword>
<protein>
    <recommendedName>
        <fullName evidence="6">rRNA biogenesis protein RRP36</fullName>
    </recommendedName>
</protein>
<comment type="subunit">
    <text evidence="6">Associates with 90S and pre-40S pre-ribosomal particles.</text>
</comment>
<evidence type="ECO:0000256" key="6">
    <source>
        <dbReference type="RuleBase" id="RU368027"/>
    </source>
</evidence>
<keyword evidence="6" id="KW-0687">Ribonucleoprotein</keyword>
<dbReference type="Proteomes" id="UP000318571">
    <property type="component" value="Chromosome 11"/>
</dbReference>
<feature type="region of interest" description="Disordered" evidence="7">
    <location>
        <begin position="282"/>
        <end position="333"/>
    </location>
</feature>
<accession>A0A553PL52</accession>
<gene>
    <name evidence="8" type="ORF">TCAL_07842</name>
</gene>
<evidence type="ECO:0000256" key="5">
    <source>
        <dbReference type="ARBA" id="ARBA00023242"/>
    </source>
</evidence>
<feature type="region of interest" description="Disordered" evidence="7">
    <location>
        <begin position="363"/>
        <end position="382"/>
    </location>
</feature>
<feature type="compositionally biased region" description="Acidic residues" evidence="7">
    <location>
        <begin position="17"/>
        <end position="30"/>
    </location>
</feature>
<dbReference type="STRING" id="6832.A0A553PL52"/>
<proteinExistence type="inferred from homology"/>
<feature type="compositionally biased region" description="Basic and acidic residues" evidence="7">
    <location>
        <begin position="302"/>
        <end position="319"/>
    </location>
</feature>
<feature type="region of interest" description="Disordered" evidence="7">
    <location>
        <begin position="1"/>
        <end position="213"/>
    </location>
</feature>
<feature type="compositionally biased region" description="Acidic residues" evidence="7">
    <location>
        <begin position="153"/>
        <end position="170"/>
    </location>
</feature>
<dbReference type="AlphaFoldDB" id="A0A553PL52"/>
<comment type="similarity">
    <text evidence="2 6">Belongs to the RRP36 family.</text>
</comment>
<dbReference type="GO" id="GO:0030686">
    <property type="term" value="C:90S preribosome"/>
    <property type="evidence" value="ECO:0007669"/>
    <property type="project" value="TreeGrafter"/>
</dbReference>
<comment type="function">
    <text evidence="6">Component of the 90S pre-ribosome involved in the maturation of rRNAs. Required for early cleavages of the pre-RNAs in the 40S ribosomal subunit maturation pathway.</text>
</comment>
<dbReference type="GO" id="GO:0005730">
    <property type="term" value="C:nucleolus"/>
    <property type="evidence" value="ECO:0007669"/>
    <property type="project" value="UniProtKB-SubCell"/>
</dbReference>
<feature type="compositionally biased region" description="Basic and acidic residues" evidence="7">
    <location>
        <begin position="171"/>
        <end position="183"/>
    </location>
</feature>
<evidence type="ECO:0000313" key="8">
    <source>
        <dbReference type="EMBL" id="TRY78414.1"/>
    </source>
</evidence>
<keyword evidence="4 6" id="KW-0698">rRNA processing</keyword>
<evidence type="ECO:0000256" key="2">
    <source>
        <dbReference type="ARBA" id="ARBA00009418"/>
    </source>
</evidence>
<feature type="compositionally biased region" description="Acidic residues" evidence="7">
    <location>
        <begin position="51"/>
        <end position="79"/>
    </location>
</feature>
<feature type="compositionally biased region" description="Polar residues" evidence="7">
    <location>
        <begin position="320"/>
        <end position="329"/>
    </location>
</feature>
<comment type="subcellular location">
    <subcellularLocation>
        <location evidence="1 6">Nucleus</location>
        <location evidence="1 6">Nucleolus</location>
    </subcellularLocation>
</comment>
<keyword evidence="9" id="KW-1185">Reference proteome</keyword>
<evidence type="ECO:0000256" key="4">
    <source>
        <dbReference type="ARBA" id="ARBA00022552"/>
    </source>
</evidence>
<feature type="compositionally biased region" description="Basic and acidic residues" evidence="7">
    <location>
        <begin position="253"/>
        <end position="266"/>
    </location>
</feature>
<evidence type="ECO:0000256" key="1">
    <source>
        <dbReference type="ARBA" id="ARBA00004604"/>
    </source>
</evidence>
<feature type="region of interest" description="Disordered" evidence="7">
    <location>
        <begin position="239"/>
        <end position="268"/>
    </location>
</feature>
<feature type="compositionally biased region" description="Acidic residues" evidence="7">
    <location>
        <begin position="113"/>
        <end position="145"/>
    </location>
</feature>
<dbReference type="OMA" id="PRFSEAC"/>
<dbReference type="Pfam" id="PF06102">
    <property type="entry name" value="RRP36"/>
    <property type="match status" value="1"/>
</dbReference>
<evidence type="ECO:0000313" key="9">
    <source>
        <dbReference type="Proteomes" id="UP000318571"/>
    </source>
</evidence>
<dbReference type="GO" id="GO:0000462">
    <property type="term" value="P:maturation of SSU-rRNA from tricistronic rRNA transcript (SSU-rRNA, 5.8S rRNA, LSU-rRNA)"/>
    <property type="evidence" value="ECO:0007669"/>
    <property type="project" value="TreeGrafter"/>
</dbReference>
<sequence length="382" mass="43644">MVIGNRKKRTQDKIVFDDDVSSSSEDEENLVEFNAALQGTLPARLAPEQDSQSDEADVEDSTDEDGLESESDSDESANEEEIRPRIDRNVFKTKMDGLKSMLKKIDTPPVVEDSSEESEDDDEEAAEKEEEKDEEEEEEEEEEVVEAQNAGAMEDESEESEAQSEAEEVPDEKPVKSVKRKAESSPAESPVKLAKPSKDAAERESIRNELRHMSLEEIQELKEKIGLKLYNKALGINQGRGMAKPTQMSKAVFKRENKNRPREISSKKPVKRFRDVVGLTAKMNEKEHQKRDPRFDSLCGEYDSKDNQVRERQKLDSQSKVRAPSVNNEGQKKVFKSKSLMKNEDLVSQYEELKKRGTLDKYIKKKNKQNMTKDRRKFSMAT</sequence>